<dbReference type="Pfam" id="PF06769">
    <property type="entry name" value="YoeB_toxin"/>
    <property type="match status" value="1"/>
</dbReference>
<evidence type="ECO:0000256" key="4">
    <source>
        <dbReference type="ARBA" id="ARBA00022759"/>
    </source>
</evidence>
<dbReference type="EMBL" id="SJCY01000001">
    <property type="protein sequence ID" value="TDG37735.1"/>
    <property type="molecule type" value="Genomic_DNA"/>
</dbReference>
<dbReference type="NCBIfam" id="TIGR02116">
    <property type="entry name" value="toxin_Txe_YoeB"/>
    <property type="match status" value="1"/>
</dbReference>
<dbReference type="GO" id="GO:0004519">
    <property type="term" value="F:endonuclease activity"/>
    <property type="evidence" value="ECO:0007669"/>
    <property type="project" value="UniProtKB-KW"/>
</dbReference>
<evidence type="ECO:0000313" key="7">
    <source>
        <dbReference type="EMBL" id="TDG37735.1"/>
    </source>
</evidence>
<dbReference type="GO" id="GO:0006401">
    <property type="term" value="P:RNA catabolic process"/>
    <property type="evidence" value="ECO:0007669"/>
    <property type="project" value="InterPro"/>
</dbReference>
<dbReference type="Proteomes" id="UP000295668">
    <property type="component" value="Unassembled WGS sequence"/>
</dbReference>
<dbReference type="PANTHER" id="PTHR38039:SF1">
    <property type="entry name" value="TOXIN YOEB"/>
    <property type="match status" value="1"/>
</dbReference>
<keyword evidence="8" id="KW-1185">Reference proteome</keyword>
<evidence type="ECO:0000256" key="3">
    <source>
        <dbReference type="ARBA" id="ARBA00022722"/>
    </source>
</evidence>
<comment type="caution">
    <text evidence="7">The sequence shown here is derived from an EMBL/GenBank/DDBJ whole genome shotgun (WGS) entry which is preliminary data.</text>
</comment>
<accession>A0A4R5MQN4</accession>
<keyword evidence="3" id="KW-0540">Nuclease</keyword>
<keyword evidence="2" id="KW-1277">Toxin-antitoxin system</keyword>
<organism evidence="7 8">
    <name type="scientific">Pedobacter changchengzhani</name>
    <dbReference type="NCBI Taxonomy" id="2529274"/>
    <lineage>
        <taxon>Bacteria</taxon>
        <taxon>Pseudomonadati</taxon>
        <taxon>Bacteroidota</taxon>
        <taxon>Sphingobacteriia</taxon>
        <taxon>Sphingobacteriales</taxon>
        <taxon>Sphingobacteriaceae</taxon>
        <taxon>Pedobacter</taxon>
    </lineage>
</organism>
<proteinExistence type="inferred from homology"/>
<dbReference type="PANTHER" id="PTHR38039">
    <property type="entry name" value="TOXIN YOEB"/>
    <property type="match status" value="1"/>
</dbReference>
<dbReference type="AlphaFoldDB" id="A0A4R5MQN4"/>
<dbReference type="RefSeq" id="WP_133260823.1">
    <property type="nucleotide sequence ID" value="NZ_SJCY01000001.1"/>
</dbReference>
<dbReference type="GO" id="GO:0016787">
    <property type="term" value="F:hydrolase activity"/>
    <property type="evidence" value="ECO:0007669"/>
    <property type="project" value="UniProtKB-KW"/>
</dbReference>
<evidence type="ECO:0000256" key="5">
    <source>
        <dbReference type="ARBA" id="ARBA00022801"/>
    </source>
</evidence>
<sequence>MGKYSIVLEKNAEKQIKLHFKSGNKASIKKINQIFDELVSNPYFGTGEPEALKYSLSNFWSRKINQKDRMIYRVDENIVTVFIIAAMGHYSDK</sequence>
<dbReference type="InterPro" id="IPR009614">
    <property type="entry name" value="YoeB_toxin"/>
</dbReference>
<evidence type="ECO:0000256" key="2">
    <source>
        <dbReference type="ARBA" id="ARBA00022649"/>
    </source>
</evidence>
<dbReference type="SUPFAM" id="SSF143011">
    <property type="entry name" value="RelE-like"/>
    <property type="match status" value="1"/>
</dbReference>
<dbReference type="Gene3D" id="3.30.2310.20">
    <property type="entry name" value="RelE-like"/>
    <property type="match status" value="1"/>
</dbReference>
<name>A0A4R5MQN4_9SPHI</name>
<evidence type="ECO:0000256" key="1">
    <source>
        <dbReference type="ARBA" id="ARBA00008172"/>
    </source>
</evidence>
<dbReference type="OrthoDB" id="9801102at2"/>
<comment type="similarity">
    <text evidence="1">Belongs to the YoeB family.</text>
</comment>
<keyword evidence="5" id="KW-0378">Hydrolase</keyword>
<protein>
    <recommendedName>
        <fullName evidence="6">Putative mRNA interferase YoeB</fullName>
    </recommendedName>
</protein>
<evidence type="ECO:0000256" key="6">
    <source>
        <dbReference type="ARBA" id="ARBA00030388"/>
    </source>
</evidence>
<dbReference type="InterPro" id="IPR035093">
    <property type="entry name" value="RelE/ParE_toxin_dom_sf"/>
</dbReference>
<reference evidence="7 8" key="1">
    <citation type="submission" date="2019-02" db="EMBL/GenBank/DDBJ databases">
        <title>Pedobacter sp. nov., a novel speices isolated from soil of pinguins habitat in Antarcitica.</title>
        <authorList>
            <person name="He R.-H."/>
        </authorList>
    </citation>
    <scope>NUCLEOTIDE SEQUENCE [LARGE SCALE GENOMIC DNA]</scope>
    <source>
        <strain evidence="7 8">E01020</strain>
    </source>
</reference>
<keyword evidence="4" id="KW-0255">Endonuclease</keyword>
<evidence type="ECO:0000313" key="8">
    <source>
        <dbReference type="Proteomes" id="UP000295668"/>
    </source>
</evidence>
<gene>
    <name evidence="7" type="ORF">EZJ43_01170</name>
</gene>